<reference evidence="1 2" key="1">
    <citation type="journal article" date="2013" name="Genome Biol.">
        <title>Comparative genomics of the core and accessory genomes of 48 Sinorhizobium strains comprising five genospecies.</title>
        <authorList>
            <person name="Sugawara M."/>
            <person name="Epstein B."/>
            <person name="Badgley B.D."/>
            <person name="Unno T."/>
            <person name="Xu L."/>
            <person name="Reese J."/>
            <person name="Gyaneshwar P."/>
            <person name="Denny R."/>
            <person name="Mudge J."/>
            <person name="Bharti A.K."/>
            <person name="Farmer A.D."/>
            <person name="May G.D."/>
            <person name="Woodward J.E."/>
            <person name="Medigue C."/>
            <person name="Vallenet D."/>
            <person name="Lajus A."/>
            <person name="Rouy Z."/>
            <person name="Martinez-Vaz B."/>
            <person name="Tiffin P."/>
            <person name="Young N.D."/>
            <person name="Sadowsky M.J."/>
        </authorList>
    </citation>
    <scope>NUCLEOTIDE SEQUENCE [LARGE SCALE GENOMIC DNA]</scope>
    <source>
        <strain evidence="1 2">N6B1</strain>
    </source>
</reference>
<evidence type="ECO:0000313" key="2">
    <source>
        <dbReference type="Proteomes" id="UP000429484"/>
    </source>
</evidence>
<dbReference type="Proteomes" id="UP000429484">
    <property type="component" value="Unassembled WGS sequence"/>
</dbReference>
<dbReference type="RefSeq" id="WP_153349624.1">
    <property type="nucleotide sequence ID" value="NZ_WISR01000119.1"/>
</dbReference>
<name>A0AAW9TQK0_RHIML</name>
<gene>
    <name evidence="1" type="ORF">GHK53_11665</name>
</gene>
<sequence length="283" mass="32250">MRHVDLEDLRLPDTWSAEARCATLAVLGGADASDFDEVWRDLKQRLMGLLHDKCWFCESPVTRSDNAVDHFRPKGRVSDATQPHTGYRWLTFASANFRFACTFCNSRRVDVENGTAGGKADRFPLLDENARVYEVDPAALDFDDLMATVRAERPAILDPCHYDDWRLLGCRREDGSPCPTNDDPLTRERVIKSIEIFHLDYDPTCKQRHTVAGTLLRAVRNAKDAFLVVDPNTLGSELRFQTLALEIKRMIAKRAPYSGEMRFLLRGQRSALHPWIQELLEDG</sequence>
<protein>
    <recommendedName>
        <fullName evidence="3">TIGR02646 family protein</fullName>
    </recommendedName>
</protein>
<accession>A0AAW9TQK0</accession>
<organism evidence="1 2">
    <name type="scientific">Rhizobium meliloti</name>
    <name type="common">Ensifer meliloti</name>
    <name type="synonym">Sinorhizobium meliloti</name>
    <dbReference type="NCBI Taxonomy" id="382"/>
    <lineage>
        <taxon>Bacteria</taxon>
        <taxon>Pseudomonadati</taxon>
        <taxon>Pseudomonadota</taxon>
        <taxon>Alphaproteobacteria</taxon>
        <taxon>Hyphomicrobiales</taxon>
        <taxon>Rhizobiaceae</taxon>
        <taxon>Sinorhizobium/Ensifer group</taxon>
        <taxon>Sinorhizobium</taxon>
    </lineage>
</organism>
<dbReference type="AlphaFoldDB" id="A0AAW9TQK0"/>
<evidence type="ECO:0000313" key="1">
    <source>
        <dbReference type="EMBL" id="MQW33440.1"/>
    </source>
</evidence>
<evidence type="ECO:0008006" key="3">
    <source>
        <dbReference type="Google" id="ProtNLM"/>
    </source>
</evidence>
<dbReference type="EMBL" id="WISR01000119">
    <property type="protein sequence ID" value="MQW33440.1"/>
    <property type="molecule type" value="Genomic_DNA"/>
</dbReference>
<dbReference type="Gene3D" id="1.10.30.50">
    <property type="match status" value="1"/>
</dbReference>
<proteinExistence type="predicted"/>
<comment type="caution">
    <text evidence="1">The sequence shown here is derived from an EMBL/GenBank/DDBJ whole genome shotgun (WGS) entry which is preliminary data.</text>
</comment>